<evidence type="ECO:0000256" key="1">
    <source>
        <dbReference type="SAM" id="MobiDB-lite"/>
    </source>
</evidence>
<evidence type="ECO:0000313" key="2">
    <source>
        <dbReference type="EMBL" id="KKT19399.1"/>
    </source>
</evidence>
<comment type="caution">
    <text evidence="2">The sequence shown here is derived from an EMBL/GenBank/DDBJ whole genome shotgun (WGS) entry which is preliminary data.</text>
</comment>
<proteinExistence type="predicted"/>
<name>A0A0G1I8A5_9BACT</name>
<feature type="compositionally biased region" description="Basic and acidic residues" evidence="1">
    <location>
        <begin position="57"/>
        <end position="66"/>
    </location>
</feature>
<protein>
    <submittedName>
        <fullName evidence="2">Uncharacterized protein</fullName>
    </submittedName>
</protein>
<evidence type="ECO:0000313" key="3">
    <source>
        <dbReference type="Proteomes" id="UP000034751"/>
    </source>
</evidence>
<dbReference type="EMBL" id="LCGS01000010">
    <property type="protein sequence ID" value="KKT19399.1"/>
    <property type="molecule type" value="Genomic_DNA"/>
</dbReference>
<feature type="region of interest" description="Disordered" evidence="1">
    <location>
        <begin position="37"/>
        <end position="66"/>
    </location>
</feature>
<gene>
    <name evidence="2" type="ORF">UW02_C0010G0001</name>
</gene>
<feature type="non-terminal residue" evidence="2">
    <location>
        <position position="1"/>
    </location>
</feature>
<dbReference type="Proteomes" id="UP000034751">
    <property type="component" value="Unassembled WGS sequence"/>
</dbReference>
<sequence>AACAAASFKEASAVIGEEIVGELKVSGVSIVKGASVSGGVSLNKGSAGKPQGGKVQKPKDAKDSGH</sequence>
<organism evidence="2 3">
    <name type="scientific">Candidatus Nomurabacteria bacterium GW2011_GWB1_43_7</name>
    <dbReference type="NCBI Taxonomy" id="1618747"/>
    <lineage>
        <taxon>Bacteria</taxon>
        <taxon>Candidatus Nomuraibacteriota</taxon>
    </lineage>
</organism>
<dbReference type="AlphaFoldDB" id="A0A0G1I8A5"/>
<reference evidence="2 3" key="1">
    <citation type="journal article" date="2015" name="Nature">
        <title>rRNA introns, odd ribosomes, and small enigmatic genomes across a large radiation of phyla.</title>
        <authorList>
            <person name="Brown C.T."/>
            <person name="Hug L.A."/>
            <person name="Thomas B.C."/>
            <person name="Sharon I."/>
            <person name="Castelle C.J."/>
            <person name="Singh A."/>
            <person name="Wilkins M.J."/>
            <person name="Williams K.H."/>
            <person name="Banfield J.F."/>
        </authorList>
    </citation>
    <scope>NUCLEOTIDE SEQUENCE [LARGE SCALE GENOMIC DNA]</scope>
</reference>
<accession>A0A0G1I8A5</accession>